<feature type="transmembrane region" description="Helical" evidence="1">
    <location>
        <begin position="173"/>
        <end position="194"/>
    </location>
</feature>
<keyword evidence="1" id="KW-0812">Transmembrane</keyword>
<feature type="transmembrane region" description="Helical" evidence="1">
    <location>
        <begin position="90"/>
        <end position="111"/>
    </location>
</feature>
<feature type="transmembrane region" description="Helical" evidence="1">
    <location>
        <begin position="472"/>
        <end position="492"/>
    </location>
</feature>
<organism evidence="2 3">
    <name type="scientific">Candidatus Dojkabacteria bacterium CG_4_10_14_0_2_um_filter_Dojkabacteria_WS6_41_15</name>
    <dbReference type="NCBI Taxonomy" id="2014249"/>
    <lineage>
        <taxon>Bacteria</taxon>
        <taxon>Candidatus Dojkabacteria</taxon>
    </lineage>
</organism>
<feature type="transmembrane region" description="Helical" evidence="1">
    <location>
        <begin position="31"/>
        <end position="50"/>
    </location>
</feature>
<evidence type="ECO:0000313" key="2">
    <source>
        <dbReference type="EMBL" id="PJA12619.1"/>
    </source>
</evidence>
<evidence type="ECO:0008006" key="4">
    <source>
        <dbReference type="Google" id="ProtNLM"/>
    </source>
</evidence>
<protein>
    <recommendedName>
        <fullName evidence="4">YYY membrane protein</fullName>
    </recommendedName>
</protein>
<keyword evidence="1" id="KW-1133">Transmembrane helix</keyword>
<gene>
    <name evidence="2" type="ORF">COX64_04290</name>
</gene>
<keyword evidence="1" id="KW-0472">Membrane</keyword>
<feature type="transmembrane region" description="Helical" evidence="1">
    <location>
        <begin position="56"/>
        <end position="78"/>
    </location>
</feature>
<feature type="transmembrane region" description="Helical" evidence="1">
    <location>
        <begin position="6"/>
        <end position="24"/>
    </location>
</feature>
<dbReference type="AlphaFoldDB" id="A0A2M7W1S3"/>
<feature type="transmembrane region" description="Helical" evidence="1">
    <location>
        <begin position="145"/>
        <end position="167"/>
    </location>
</feature>
<reference evidence="3" key="1">
    <citation type="submission" date="2017-09" db="EMBL/GenBank/DDBJ databases">
        <title>Depth-based differentiation of microbial function through sediment-hosted aquifers and enrichment of novel symbionts in the deep terrestrial subsurface.</title>
        <authorList>
            <person name="Probst A.J."/>
            <person name="Ladd B."/>
            <person name="Jarett J.K."/>
            <person name="Geller-Mcgrath D.E."/>
            <person name="Sieber C.M.K."/>
            <person name="Emerson J.B."/>
            <person name="Anantharaman K."/>
            <person name="Thomas B.C."/>
            <person name="Malmstrom R."/>
            <person name="Stieglmeier M."/>
            <person name="Klingl A."/>
            <person name="Woyke T."/>
            <person name="Ryan C.M."/>
            <person name="Banfield J.F."/>
        </authorList>
    </citation>
    <scope>NUCLEOTIDE SEQUENCE [LARGE SCALE GENOMIC DNA]</scope>
</reference>
<dbReference type="PANTHER" id="PTHR10790">
    <property type="entry name" value="TPR-DOMAIN CONTAINING PROTEIN"/>
    <property type="match status" value="1"/>
</dbReference>
<feature type="transmembrane region" description="Helical" evidence="1">
    <location>
        <begin position="430"/>
        <end position="452"/>
    </location>
</feature>
<feature type="transmembrane region" description="Helical" evidence="1">
    <location>
        <begin position="261"/>
        <end position="279"/>
    </location>
</feature>
<dbReference type="Proteomes" id="UP000228952">
    <property type="component" value="Unassembled WGS sequence"/>
</dbReference>
<comment type="caution">
    <text evidence="2">The sequence shown here is derived from an EMBL/GenBank/DDBJ whole genome shotgun (WGS) entry which is preliminary data.</text>
</comment>
<dbReference type="PANTHER" id="PTHR10790:SF51">
    <property type="entry name" value="TETRATRICOPEPTIDE REPEAT PROTEIN"/>
    <property type="match status" value="1"/>
</dbReference>
<accession>A0A2M7W1S3</accession>
<feature type="transmembrane region" description="Helical" evidence="1">
    <location>
        <begin position="313"/>
        <end position="332"/>
    </location>
</feature>
<sequence>MIHIYFLGTEAFVILGYFLGSALFPKRYPLIFYKFLGVTVFSLLVWYLSFMSGSGWTNMVPVALGILLVVIAIAALLFKSRLQLPSKRELLVFVGVELLSYVVYLFLVYIRTYKTDILGTEKLMDVALINALMKQNHIPIENPWFSGFYMNYYYFGHFVLALFQYLFQIPTAVGYNLAISLIGVWIVQAGYLVVKVMRFSDLPALLVSVLMTFGGNLYLLVQTLQHVQANQWFASATRVIPYTINEFPAYSIVLGDLHGHYLSYPFFLLGVFLLIDMIFPATTKGEKPEWLFPKSVLLGILLGYLYLTNSWDVFTLALLGGVLVVSAAWYLWRINHVSTKEMLEWGKRVALFIGLPVLVFSLPQFLASRSYYLPPVGGVGLNKQFSGLWEIFLLFGQFLIITVVAAILYEFLWKRVEKKLRMKAVFSPQILLPIVLIITGALLVIAVEFVYAKDIFSTLNPSYARTNTVFKIYYHVWSLFALGSIGFFLGVFWQIIKNTIPPRWLFLVYGAFAVCVAIMLSYSFISTDQYIAPNFSRFTLQRINDPRLSNGYSYMRDLHGTDYNLVSYLLTKPYAKILEIVTYDSYSYYSRISAYSGMSAVSGWPLHNVQWYNGYDGKGKLMNTGKLTLIKVSDRMTDIEKMYTSTDLTEVSELLAKYEVKYVVFSDQEEIWAKEKKKPLNTEVYKSLCRVDWQEAGATLFDCAKE</sequence>
<dbReference type="EMBL" id="PFQB01000107">
    <property type="protein sequence ID" value="PJA12619.1"/>
    <property type="molecule type" value="Genomic_DNA"/>
</dbReference>
<feature type="transmembrane region" description="Helical" evidence="1">
    <location>
        <begin position="504"/>
        <end position="525"/>
    </location>
</feature>
<feature type="transmembrane region" description="Helical" evidence="1">
    <location>
        <begin position="201"/>
        <end position="221"/>
    </location>
</feature>
<name>A0A2M7W1S3_9BACT</name>
<evidence type="ECO:0000313" key="3">
    <source>
        <dbReference type="Proteomes" id="UP000228952"/>
    </source>
</evidence>
<evidence type="ECO:0000256" key="1">
    <source>
        <dbReference type="SAM" id="Phobius"/>
    </source>
</evidence>
<feature type="transmembrane region" description="Helical" evidence="1">
    <location>
        <begin position="387"/>
        <end position="409"/>
    </location>
</feature>
<dbReference type="InterPro" id="IPR018746">
    <property type="entry name" value="DUF2298"/>
</dbReference>
<feature type="transmembrane region" description="Helical" evidence="1">
    <location>
        <begin position="348"/>
        <end position="367"/>
    </location>
</feature>
<dbReference type="Pfam" id="PF10060">
    <property type="entry name" value="DUF2298"/>
    <property type="match status" value="2"/>
</dbReference>
<proteinExistence type="predicted"/>